<evidence type="ECO:0000313" key="3">
    <source>
        <dbReference type="EMBL" id="MBS2553346.1"/>
    </source>
</evidence>
<keyword evidence="2" id="KW-0472">Membrane</keyword>
<dbReference type="InterPro" id="IPR029046">
    <property type="entry name" value="LolA/LolB/LppX"/>
</dbReference>
<keyword evidence="2" id="KW-1133">Transmembrane helix</keyword>
<evidence type="ECO:0000256" key="1">
    <source>
        <dbReference type="SAM" id="MobiDB-lite"/>
    </source>
</evidence>
<comment type="caution">
    <text evidence="3">The sequence shown here is derived from an EMBL/GenBank/DDBJ whole genome shotgun (WGS) entry which is preliminary data.</text>
</comment>
<keyword evidence="4" id="KW-1185">Reference proteome</keyword>
<dbReference type="RefSeq" id="WP_212019794.1">
    <property type="nucleotide sequence ID" value="NZ_JAAFYZ010000248.1"/>
</dbReference>
<keyword evidence="2" id="KW-0812">Transmembrane</keyword>
<dbReference type="Gene3D" id="2.50.20.20">
    <property type="match status" value="1"/>
</dbReference>
<proteinExistence type="predicted"/>
<dbReference type="SUPFAM" id="SSF89392">
    <property type="entry name" value="Prokaryotic lipoproteins and lipoprotein localization factors"/>
    <property type="match status" value="1"/>
</dbReference>
<evidence type="ECO:0008006" key="5">
    <source>
        <dbReference type="Google" id="ProtNLM"/>
    </source>
</evidence>
<accession>A0ABS5L4S1</accession>
<sequence>MIRTVSNGWTRYGATAAAVTMVMAAAACSSSGVIGVTTSLNLDLNTVSAAQALKDAVQAGIARQSVRIHTVATQPNASFTQDGPQRTDRFQQDLTTATTTAGKHIQSETRGDGNSVYMDDPTIPAADRHGKTWVKLDLTHPPSASSTDPTLATLGQLASLYQRADPRQGALVNLAIPDLHRVGVETKDGRQALHIAGTVTPDTMPKVPPAGSGLTQDYLDYFRQRMQTLDITKSSIDVWIGADGLEIEYIDTQSGSDGDTVSDSTLSQWGVPVSVVAPPADDTYVVPGGDQHA</sequence>
<protein>
    <recommendedName>
        <fullName evidence="5">Lipoprotein</fullName>
    </recommendedName>
</protein>
<evidence type="ECO:0000313" key="4">
    <source>
        <dbReference type="Proteomes" id="UP000730482"/>
    </source>
</evidence>
<evidence type="ECO:0000256" key="2">
    <source>
        <dbReference type="SAM" id="Phobius"/>
    </source>
</evidence>
<feature type="region of interest" description="Disordered" evidence="1">
    <location>
        <begin position="98"/>
        <end position="117"/>
    </location>
</feature>
<gene>
    <name evidence="3" type="ORF">KGQ19_41475</name>
</gene>
<feature type="transmembrane region" description="Helical" evidence="2">
    <location>
        <begin position="12"/>
        <end position="36"/>
    </location>
</feature>
<organism evidence="3 4">
    <name type="scientific">Catenulispora pinistramenti</name>
    <dbReference type="NCBI Taxonomy" id="2705254"/>
    <lineage>
        <taxon>Bacteria</taxon>
        <taxon>Bacillati</taxon>
        <taxon>Actinomycetota</taxon>
        <taxon>Actinomycetes</taxon>
        <taxon>Catenulisporales</taxon>
        <taxon>Catenulisporaceae</taxon>
        <taxon>Catenulispora</taxon>
    </lineage>
</organism>
<name>A0ABS5L4S1_9ACTN</name>
<reference evidence="3 4" key="1">
    <citation type="submission" date="2020-02" db="EMBL/GenBank/DDBJ databases">
        <title>Acidophilic actinobacteria isolated from forest soil.</title>
        <authorList>
            <person name="Golinska P."/>
        </authorList>
    </citation>
    <scope>NUCLEOTIDE SEQUENCE [LARGE SCALE GENOMIC DNA]</scope>
    <source>
        <strain evidence="3 4">NL8</strain>
    </source>
</reference>
<dbReference type="Proteomes" id="UP000730482">
    <property type="component" value="Unassembled WGS sequence"/>
</dbReference>
<dbReference type="PROSITE" id="PS51257">
    <property type="entry name" value="PROKAR_LIPOPROTEIN"/>
    <property type="match status" value="1"/>
</dbReference>
<dbReference type="EMBL" id="JAAFYZ010000248">
    <property type="protein sequence ID" value="MBS2553346.1"/>
    <property type="molecule type" value="Genomic_DNA"/>
</dbReference>